<dbReference type="InterPro" id="IPR052234">
    <property type="entry name" value="U5_snRNP_Component"/>
</dbReference>
<feature type="repeat" description="WD" evidence="5">
    <location>
        <begin position="1290"/>
        <end position="1331"/>
    </location>
</feature>
<dbReference type="PANTHER" id="PTHR44006:SF1">
    <property type="entry name" value="U5 SMALL NUCLEAR RIBONUCLEOPROTEIN 40 KDA PROTEIN"/>
    <property type="match status" value="1"/>
</dbReference>
<dbReference type="PRINTS" id="PR00320">
    <property type="entry name" value="GPROTEINBRPT"/>
</dbReference>
<dbReference type="CDD" id="cd00200">
    <property type="entry name" value="WD40"/>
    <property type="match status" value="2"/>
</dbReference>
<dbReference type="Gene3D" id="2.130.10.10">
    <property type="entry name" value="YVTN repeat-like/Quinoprotein amine dehydrogenase"/>
    <property type="match status" value="5"/>
</dbReference>
<feature type="repeat" description="WD" evidence="5">
    <location>
        <begin position="1379"/>
        <end position="1413"/>
    </location>
</feature>
<dbReference type="InterPro" id="IPR001680">
    <property type="entry name" value="WD40_rpt"/>
</dbReference>
<evidence type="ECO:0000256" key="6">
    <source>
        <dbReference type="SAM" id="MobiDB-lite"/>
    </source>
</evidence>
<dbReference type="InterPro" id="IPR020472">
    <property type="entry name" value="WD40_PAC1"/>
</dbReference>
<dbReference type="InterPro" id="IPR007111">
    <property type="entry name" value="NACHT_NTPase"/>
</dbReference>
<dbReference type="PROSITE" id="PS50837">
    <property type="entry name" value="NACHT"/>
    <property type="match status" value="1"/>
</dbReference>
<dbReference type="PROSITE" id="PS50082">
    <property type="entry name" value="WD_REPEATS_2"/>
    <property type="match status" value="11"/>
</dbReference>
<feature type="repeat" description="WD" evidence="5">
    <location>
        <begin position="1126"/>
        <end position="1160"/>
    </location>
</feature>
<feature type="repeat" description="WD" evidence="5">
    <location>
        <begin position="1205"/>
        <end position="1246"/>
    </location>
</feature>
<sequence>MPFIVTLRETIGRLEDKWKKRFHLGPENDSRSVAGLSSPPSSAPPPEGAAAAADLFTHTQDSIPNPDPDCEIKVARSPEKSPSVWVAIRILLTTLESSADAFGPLKSAITGLKGCADVYESACKEQKDYNDLGVRLEEVLKDLAEHIEQSMGLAITNSVKRIYRDIEEEAQKVAEKQARTTGRRLVDAIEGSDDILACYRRIEGHLQRLTLNASMSALKAVNEQTIESRLAKMSPAMSAIYNSAESQDVKRGSCAPGTRKSQIELLLKWAHRSEIGRTCWMNGMAGTGKTTIAYSVCDGLETSCQLGASFFCSRNIPECRQVKYIIPSIAYQLARFSVPFRLALDKALEADPDAHTRTLKNQYEKLIVEPLSQVKRCLPTHFIVVIDALDECENEDSVGQILDLLLSTEYALPVRYLVSSRPEKEIVRRMKNRGDRKEDVRLVLHDLDSEFVRADIEAYMRHELHHVPLTEAQWATVIDSCGVLFIYASTTCRYIKQAHETKTLEEAMDVIMGPTAGSMEREDENTIDDLYTTILWAAFTKSGLTKANTRRMRSVLETVICAMEPLTLEVIAGLTGLGSGEQVDALLMPLRSVLNVKQTTGLVTTLHASFPDFMLSPNRSGTYYSRPRIRHATMAEACLRAMDTTETKFNICALPSSYLADNEVDNLDTQVSKLISPGLVYACRYWSAHLKIGEHRVELVDLVSGFFSSRLLLWMEIMNLSKHMRSGTAIIQNAERWCSEKSVPEDLTRLSHDALQFVSVYANHPVSQSTPHIYASMLPFWPSSRPVSAAYMPRTSGLVKPTGTAIDGRRLALIATWKVSAQPVGSISLTADGTRLAAPTGNSIDVYDTATGESVLNLTDERTENAWFVVISPDGTKVAFASYGGTLHLWDIGNGGIVTKLLPDGISGVESIAFSHDGSRVACGLSNRDVYIRGFQQEAGSLDLLKGHTDWVRSVAFSPDDLHLASGSSDKTVRVWDVRTGEPVGEPFQGHSTWVRSVSYSGDGSRLASASQDRTIRVWDPQTGQIVPGPLTGHISPIYSVTFSRSGTLLASGSWDKMIHVYDSYTGQTVLGPLEGHTDAVNSVIFFPDSTRLFSCSDDGTVRIWNLQDLDAPGGLSLAPVFSRAINSVRYSHSGLRVVSGSFNSTVDVWDVRTGELVLGPLRGHVTGIASVDYSPDDQYITSGSWDRTLRMWDAITGKDMHGPMQGHSRDVNCVRFSPDGSVIVSGSDDGTVLIWDVTTGQKVAELLKEDDRILSVGFSPDGHQLACGSRDGRIQVLDRYTGDTLVGPIEGHTNPIRSVEFSPNGIHLVSGSDDQSVRIWDAPTGKQIVVCGERDGSHSKRVLSVGFSPNGLYVVSASRDRTVHVWDAQNGNLILGPLTGHTNSVYCTQFSPDGSHVVSCSYDGTIQFWDVSGLGTSSEEHMAMSAGLVKHVTHSSNSDNAFNYWLLDEDGWVVDSRKRRLVWVPSDLQDYLTIPLNDLIIGNPTSFKLEFEQCKVGDDWVDCYRP</sequence>
<dbReference type="InterPro" id="IPR056884">
    <property type="entry name" value="NPHP3-like_N"/>
</dbReference>
<dbReference type="InterPro" id="IPR011047">
    <property type="entry name" value="Quinoprotein_ADH-like_sf"/>
</dbReference>
<protein>
    <recommendedName>
        <fullName evidence="7">NACHT domain-containing protein</fullName>
    </recommendedName>
</protein>
<dbReference type="SMART" id="SM00320">
    <property type="entry name" value="WD40"/>
    <property type="match status" value="13"/>
</dbReference>
<dbReference type="InterPro" id="IPR019775">
    <property type="entry name" value="WD40_repeat_CS"/>
</dbReference>
<dbReference type="GO" id="GO:0006397">
    <property type="term" value="P:mRNA processing"/>
    <property type="evidence" value="ECO:0007669"/>
    <property type="project" value="UniProtKB-KW"/>
</dbReference>
<feature type="repeat" description="WD" evidence="5">
    <location>
        <begin position="1336"/>
        <end position="1377"/>
    </location>
</feature>
<feature type="repeat" description="WD" evidence="5">
    <location>
        <begin position="1162"/>
        <end position="1203"/>
    </location>
</feature>
<evidence type="ECO:0000313" key="9">
    <source>
        <dbReference type="Proteomes" id="UP000663846"/>
    </source>
</evidence>
<dbReference type="PROSITE" id="PS50294">
    <property type="entry name" value="WD_REPEATS_REGION"/>
    <property type="match status" value="9"/>
</dbReference>
<feature type="repeat" description="WD" evidence="5">
    <location>
        <begin position="945"/>
        <end position="986"/>
    </location>
</feature>
<proteinExistence type="predicted"/>
<evidence type="ECO:0000256" key="3">
    <source>
        <dbReference type="ARBA" id="ARBA00022737"/>
    </source>
</evidence>
<feature type="repeat" description="WD" evidence="5">
    <location>
        <begin position="1031"/>
        <end position="1072"/>
    </location>
</feature>
<evidence type="ECO:0000313" key="8">
    <source>
        <dbReference type="EMBL" id="CAE6343544.1"/>
    </source>
</evidence>
<accession>A0A8H2WA36</accession>
<dbReference type="PANTHER" id="PTHR44006">
    <property type="entry name" value="U5 SMALL NUCLEAR RIBONUCLEOPROTEIN 40 KDA PROTEIN"/>
    <property type="match status" value="1"/>
</dbReference>
<dbReference type="Pfam" id="PF07676">
    <property type="entry name" value="PD40"/>
    <property type="match status" value="1"/>
</dbReference>
<dbReference type="GO" id="GO:0071013">
    <property type="term" value="C:catalytic step 2 spliceosome"/>
    <property type="evidence" value="ECO:0007669"/>
    <property type="project" value="TreeGrafter"/>
</dbReference>
<dbReference type="GO" id="GO:0003723">
    <property type="term" value="F:RNA binding"/>
    <property type="evidence" value="ECO:0007669"/>
    <property type="project" value="TreeGrafter"/>
</dbReference>
<organism evidence="8 9">
    <name type="scientific">Rhizoctonia solani</name>
    <dbReference type="NCBI Taxonomy" id="456999"/>
    <lineage>
        <taxon>Eukaryota</taxon>
        <taxon>Fungi</taxon>
        <taxon>Dikarya</taxon>
        <taxon>Basidiomycota</taxon>
        <taxon>Agaricomycotina</taxon>
        <taxon>Agaricomycetes</taxon>
        <taxon>Cantharellales</taxon>
        <taxon>Ceratobasidiaceae</taxon>
        <taxon>Rhizoctonia</taxon>
    </lineage>
</organism>
<evidence type="ECO:0000256" key="2">
    <source>
        <dbReference type="ARBA" id="ARBA00022664"/>
    </source>
</evidence>
<dbReference type="SUPFAM" id="SSF50978">
    <property type="entry name" value="WD40 repeat-like"/>
    <property type="match status" value="1"/>
</dbReference>
<dbReference type="GO" id="GO:0008380">
    <property type="term" value="P:RNA splicing"/>
    <property type="evidence" value="ECO:0007669"/>
    <property type="project" value="UniProtKB-KW"/>
</dbReference>
<feature type="region of interest" description="Disordered" evidence="6">
    <location>
        <begin position="24"/>
        <end position="49"/>
    </location>
</feature>
<dbReference type="SUPFAM" id="SSF50998">
    <property type="entry name" value="Quinoprotein alcohol dehydrogenase-like"/>
    <property type="match status" value="2"/>
</dbReference>
<evidence type="ECO:0000256" key="5">
    <source>
        <dbReference type="PROSITE-ProRule" id="PRU00221"/>
    </source>
</evidence>
<reference evidence="8" key="1">
    <citation type="submission" date="2021-01" db="EMBL/GenBank/DDBJ databases">
        <authorList>
            <person name="Kaushik A."/>
        </authorList>
    </citation>
    <scope>NUCLEOTIDE SEQUENCE</scope>
    <source>
        <strain evidence="8">AG1-1C</strain>
    </source>
</reference>
<feature type="repeat" description="WD" evidence="5">
    <location>
        <begin position="1074"/>
        <end position="1108"/>
    </location>
</feature>
<feature type="repeat" description="WD" evidence="5">
    <location>
        <begin position="1247"/>
        <end position="1288"/>
    </location>
</feature>
<name>A0A8H2WA36_9AGAM</name>
<dbReference type="EMBL" id="CAJMWS010000030">
    <property type="protein sequence ID" value="CAE6343544.1"/>
    <property type="molecule type" value="Genomic_DNA"/>
</dbReference>
<dbReference type="InterPro" id="IPR011659">
    <property type="entry name" value="WD40"/>
</dbReference>
<dbReference type="InterPro" id="IPR027417">
    <property type="entry name" value="P-loop_NTPase"/>
</dbReference>
<evidence type="ECO:0000256" key="4">
    <source>
        <dbReference type="ARBA" id="ARBA00023187"/>
    </source>
</evidence>
<dbReference type="Pfam" id="PF00400">
    <property type="entry name" value="WD40"/>
    <property type="match status" value="11"/>
</dbReference>
<dbReference type="Pfam" id="PF24883">
    <property type="entry name" value="NPHP3_N"/>
    <property type="match status" value="1"/>
</dbReference>
<dbReference type="Proteomes" id="UP000663846">
    <property type="component" value="Unassembled WGS sequence"/>
</dbReference>
<keyword evidence="2" id="KW-0507">mRNA processing</keyword>
<dbReference type="SUPFAM" id="SSF52540">
    <property type="entry name" value="P-loop containing nucleoside triphosphate hydrolases"/>
    <property type="match status" value="1"/>
</dbReference>
<keyword evidence="3" id="KW-0677">Repeat</keyword>
<feature type="repeat" description="WD" evidence="5">
    <location>
        <begin position="988"/>
        <end position="1029"/>
    </location>
</feature>
<keyword evidence="1 5" id="KW-0853">WD repeat</keyword>
<dbReference type="InterPro" id="IPR036322">
    <property type="entry name" value="WD40_repeat_dom_sf"/>
</dbReference>
<keyword evidence="4" id="KW-0508">mRNA splicing</keyword>
<dbReference type="PROSITE" id="PS00678">
    <property type="entry name" value="WD_REPEATS_1"/>
    <property type="match status" value="6"/>
</dbReference>
<dbReference type="Gene3D" id="3.40.50.300">
    <property type="entry name" value="P-loop containing nucleotide triphosphate hydrolases"/>
    <property type="match status" value="1"/>
</dbReference>
<evidence type="ECO:0000256" key="1">
    <source>
        <dbReference type="ARBA" id="ARBA00022574"/>
    </source>
</evidence>
<gene>
    <name evidence="8" type="ORF">RDB_LOCUS5390</name>
</gene>
<evidence type="ECO:0000259" key="7">
    <source>
        <dbReference type="PROSITE" id="PS50837"/>
    </source>
</evidence>
<comment type="caution">
    <text evidence="8">The sequence shown here is derived from an EMBL/GenBank/DDBJ whole genome shotgun (WGS) entry which is preliminary data.</text>
</comment>
<feature type="domain" description="NACHT" evidence="7">
    <location>
        <begin position="277"/>
        <end position="422"/>
    </location>
</feature>
<dbReference type="InterPro" id="IPR015943">
    <property type="entry name" value="WD40/YVTN_repeat-like_dom_sf"/>
</dbReference>